<dbReference type="AlphaFoldDB" id="A0A6M4MEQ2"/>
<dbReference type="EMBL" id="CP052766">
    <property type="protein sequence ID" value="QJR81661.1"/>
    <property type="molecule type" value="Genomic_DNA"/>
</dbReference>
<dbReference type="Proteomes" id="UP000219285">
    <property type="component" value="Chromosome"/>
</dbReference>
<evidence type="ECO:0000313" key="2">
    <source>
        <dbReference type="Proteomes" id="UP000219285"/>
    </source>
</evidence>
<sequence length="92" mass="10861">MQDAENNRAPLNLYFILDGVSAFCLKAKLSIKEFNVVTDEDYCEVLLYENKTLQCRQLQAKKLSFELSYENVSRHYILEKCHSQWHIQELMA</sequence>
<reference evidence="1 2" key="2">
    <citation type="submission" date="2020-04" db="EMBL/GenBank/DDBJ databases">
        <title>Complete genome sequence of Alteromonas pelagimontana 5.12T.</title>
        <authorList>
            <person name="Sinha R.K."/>
            <person name="Krishnan K.P."/>
            <person name="Kurian J.P."/>
        </authorList>
    </citation>
    <scope>NUCLEOTIDE SEQUENCE [LARGE SCALE GENOMIC DNA]</scope>
    <source>
        <strain evidence="1 2">5.12</strain>
    </source>
</reference>
<keyword evidence="2" id="KW-1185">Reference proteome</keyword>
<dbReference type="RefSeq" id="WP_075610774.1">
    <property type="nucleotide sequence ID" value="NZ_CP052766.1"/>
</dbReference>
<proteinExistence type="predicted"/>
<dbReference type="KEGG" id="apel:CA267_013235"/>
<gene>
    <name evidence="1" type="ORF">CA267_013235</name>
</gene>
<name>A0A6M4MEQ2_9ALTE</name>
<reference evidence="2" key="1">
    <citation type="submission" date="2014-12" db="EMBL/GenBank/DDBJ databases">
        <title>Complete genome sequence of a multi-drug resistant Klebsiella pneumoniae.</title>
        <authorList>
            <person name="Hua X."/>
            <person name="Chen Q."/>
            <person name="Li X."/>
            <person name="Feng Y."/>
            <person name="Ruan Z."/>
            <person name="Yu Y."/>
        </authorList>
    </citation>
    <scope>NUCLEOTIDE SEQUENCE [LARGE SCALE GENOMIC DNA]</scope>
    <source>
        <strain evidence="2">5.12</strain>
    </source>
</reference>
<accession>A0A6M4MEQ2</accession>
<organism evidence="1 2">
    <name type="scientific">Alteromonas pelagimontana</name>
    <dbReference type="NCBI Taxonomy" id="1858656"/>
    <lineage>
        <taxon>Bacteria</taxon>
        <taxon>Pseudomonadati</taxon>
        <taxon>Pseudomonadota</taxon>
        <taxon>Gammaproteobacteria</taxon>
        <taxon>Alteromonadales</taxon>
        <taxon>Alteromonadaceae</taxon>
        <taxon>Alteromonas/Salinimonas group</taxon>
        <taxon>Alteromonas</taxon>
    </lineage>
</organism>
<protein>
    <submittedName>
        <fullName evidence="1">Uncharacterized protein</fullName>
    </submittedName>
</protein>
<evidence type="ECO:0000313" key="1">
    <source>
        <dbReference type="EMBL" id="QJR81661.1"/>
    </source>
</evidence>